<feature type="transmembrane region" description="Helical" evidence="6">
    <location>
        <begin position="20"/>
        <end position="42"/>
    </location>
</feature>
<comment type="subcellular location">
    <subcellularLocation>
        <location evidence="1">Membrane</location>
        <topology evidence="1">Multi-pass membrane protein</topology>
    </subcellularLocation>
</comment>
<feature type="transmembrane region" description="Helical" evidence="6">
    <location>
        <begin position="87"/>
        <end position="103"/>
    </location>
</feature>
<dbReference type="PANTHER" id="PTHR38459:SF1">
    <property type="entry name" value="PROPHAGE BACTOPRENOL-LINKED GLUCOSE TRANSLOCASE HOMOLOG"/>
    <property type="match status" value="1"/>
</dbReference>
<evidence type="ECO:0000256" key="6">
    <source>
        <dbReference type="SAM" id="Phobius"/>
    </source>
</evidence>
<evidence type="ECO:0000256" key="5">
    <source>
        <dbReference type="ARBA" id="ARBA00023136"/>
    </source>
</evidence>
<reference evidence="8 9" key="1">
    <citation type="journal article" date="2019" name="Int. J. Syst. Evol. Microbiol.">
        <title>The Global Catalogue of Microorganisms (GCM) 10K type strain sequencing project: providing services to taxonomists for standard genome sequencing and annotation.</title>
        <authorList>
            <consortium name="The Broad Institute Genomics Platform"/>
            <consortium name="The Broad Institute Genome Sequencing Center for Infectious Disease"/>
            <person name="Wu L."/>
            <person name="Ma J."/>
        </authorList>
    </citation>
    <scope>NUCLEOTIDE SEQUENCE [LARGE SCALE GENOMIC DNA]</scope>
    <source>
        <strain evidence="8 9">XZGYJ-43</strain>
    </source>
</reference>
<dbReference type="InterPro" id="IPR007267">
    <property type="entry name" value="GtrA_DPMS_TM"/>
</dbReference>
<name>A0ABD5Z0V2_9EURY</name>
<proteinExistence type="inferred from homology"/>
<dbReference type="EMBL" id="JBHTAR010000011">
    <property type="protein sequence ID" value="MFC7198765.1"/>
    <property type="molecule type" value="Genomic_DNA"/>
</dbReference>
<sequence length="145" mass="15980">MRRRLRALVSTRRMGQFFSVGVLGAVVDTLALLALVEVLGVAPTPAKIGSAEASICLMFVLNEFWTFQQVGERDPWAVLRRFGKSNLVRWVGAGIALVVLHVLTQQFGVWYLLANVAGIGVGFVANYVFESLLTWKVSREEPISS</sequence>
<evidence type="ECO:0000256" key="1">
    <source>
        <dbReference type="ARBA" id="ARBA00004141"/>
    </source>
</evidence>
<evidence type="ECO:0000313" key="8">
    <source>
        <dbReference type="EMBL" id="MFC7198765.1"/>
    </source>
</evidence>
<dbReference type="InterPro" id="IPR051401">
    <property type="entry name" value="GtrA_CellWall_Glycosyl"/>
</dbReference>
<evidence type="ECO:0000313" key="9">
    <source>
        <dbReference type="Proteomes" id="UP001596447"/>
    </source>
</evidence>
<feature type="transmembrane region" description="Helical" evidence="6">
    <location>
        <begin position="48"/>
        <end position="67"/>
    </location>
</feature>
<evidence type="ECO:0000256" key="4">
    <source>
        <dbReference type="ARBA" id="ARBA00022989"/>
    </source>
</evidence>
<comment type="caution">
    <text evidence="8">The sequence shown here is derived from an EMBL/GenBank/DDBJ whole genome shotgun (WGS) entry which is preliminary data.</text>
</comment>
<dbReference type="Pfam" id="PF04138">
    <property type="entry name" value="GtrA_DPMS_TM"/>
    <property type="match status" value="1"/>
</dbReference>
<dbReference type="RefSeq" id="WP_279528723.1">
    <property type="nucleotide sequence ID" value="NZ_CP122312.1"/>
</dbReference>
<comment type="similarity">
    <text evidence="2">Belongs to the GtrA family.</text>
</comment>
<feature type="transmembrane region" description="Helical" evidence="6">
    <location>
        <begin position="109"/>
        <end position="129"/>
    </location>
</feature>
<feature type="domain" description="GtrA/DPMS transmembrane" evidence="7">
    <location>
        <begin position="16"/>
        <end position="135"/>
    </location>
</feature>
<dbReference type="AlphaFoldDB" id="A0ABD5Z0V2"/>
<evidence type="ECO:0000256" key="2">
    <source>
        <dbReference type="ARBA" id="ARBA00009399"/>
    </source>
</evidence>
<gene>
    <name evidence="8" type="ORF">ACFQJ9_04910</name>
</gene>
<evidence type="ECO:0000256" key="3">
    <source>
        <dbReference type="ARBA" id="ARBA00022692"/>
    </source>
</evidence>
<protein>
    <submittedName>
        <fullName evidence="8">GtrA family protein</fullName>
    </submittedName>
</protein>
<keyword evidence="4 6" id="KW-1133">Transmembrane helix</keyword>
<dbReference type="GO" id="GO:0016020">
    <property type="term" value="C:membrane"/>
    <property type="evidence" value="ECO:0007669"/>
    <property type="project" value="UniProtKB-SubCell"/>
</dbReference>
<keyword evidence="9" id="KW-1185">Reference proteome</keyword>
<keyword evidence="3 6" id="KW-0812">Transmembrane</keyword>
<dbReference type="PANTHER" id="PTHR38459">
    <property type="entry name" value="PROPHAGE BACTOPRENOL-LINKED GLUCOSE TRANSLOCASE HOMOLOG"/>
    <property type="match status" value="1"/>
</dbReference>
<organism evidence="8 9">
    <name type="scientific">Halospeciosus flavus</name>
    <dbReference type="NCBI Taxonomy" id="3032283"/>
    <lineage>
        <taxon>Archaea</taxon>
        <taxon>Methanobacteriati</taxon>
        <taxon>Methanobacteriota</taxon>
        <taxon>Stenosarchaea group</taxon>
        <taxon>Halobacteria</taxon>
        <taxon>Halobacteriales</taxon>
        <taxon>Halobacteriaceae</taxon>
        <taxon>Halospeciosus</taxon>
    </lineage>
</organism>
<evidence type="ECO:0000259" key="7">
    <source>
        <dbReference type="Pfam" id="PF04138"/>
    </source>
</evidence>
<dbReference type="Proteomes" id="UP001596447">
    <property type="component" value="Unassembled WGS sequence"/>
</dbReference>
<accession>A0ABD5Z0V2</accession>
<keyword evidence="5 6" id="KW-0472">Membrane</keyword>